<dbReference type="PANTHER" id="PTHR45694:SF18">
    <property type="entry name" value="GLUTAREDOXIN-1-RELATED"/>
    <property type="match status" value="1"/>
</dbReference>
<protein>
    <recommendedName>
        <fullName evidence="2">glutathione peroxidase</fullName>
        <ecNumber evidence="2">1.11.1.9</ecNumber>
    </recommendedName>
</protein>
<dbReference type="Gene3D" id="3.40.30.10">
    <property type="entry name" value="Glutaredoxin"/>
    <property type="match status" value="1"/>
</dbReference>
<dbReference type="InterPro" id="IPR011899">
    <property type="entry name" value="Glutaredoxin_euk/vir"/>
</dbReference>
<gene>
    <name evidence="9" type="ORF">EVG20_g1198</name>
</gene>
<comment type="caution">
    <text evidence="9">The sequence shown here is derived from an EMBL/GenBank/DDBJ whole genome shotgun (WGS) entry which is preliminary data.</text>
</comment>
<proteinExistence type="predicted"/>
<dbReference type="GO" id="GO:0015038">
    <property type="term" value="F:glutathione disulfide oxidoreductase activity"/>
    <property type="evidence" value="ECO:0007669"/>
    <property type="project" value="TreeGrafter"/>
</dbReference>
<accession>A0A4Y9ZCU1</accession>
<name>A0A4Y9ZCU1_9AGAM</name>
<evidence type="ECO:0000259" key="8">
    <source>
        <dbReference type="Pfam" id="PF00462"/>
    </source>
</evidence>
<dbReference type="GO" id="GO:0005737">
    <property type="term" value="C:cytoplasm"/>
    <property type="evidence" value="ECO:0007669"/>
    <property type="project" value="TreeGrafter"/>
</dbReference>
<reference evidence="9 10" key="1">
    <citation type="submission" date="2019-02" db="EMBL/GenBank/DDBJ databases">
        <title>Genome sequencing of the rare red list fungi Dentipellis fragilis.</title>
        <authorList>
            <person name="Buettner E."/>
            <person name="Kellner H."/>
        </authorList>
    </citation>
    <scope>NUCLEOTIDE SEQUENCE [LARGE SCALE GENOMIC DNA]</scope>
    <source>
        <strain evidence="9 10">DSM 105465</strain>
    </source>
</reference>
<evidence type="ECO:0000313" key="9">
    <source>
        <dbReference type="EMBL" id="TFY71807.1"/>
    </source>
</evidence>
<keyword evidence="3" id="KW-0813">Transport</keyword>
<comment type="catalytic activity">
    <reaction evidence="1">
        <text>2 glutathione + H2O2 = glutathione disulfide + 2 H2O</text>
        <dbReference type="Rhea" id="RHEA:16833"/>
        <dbReference type="ChEBI" id="CHEBI:15377"/>
        <dbReference type="ChEBI" id="CHEBI:16240"/>
        <dbReference type="ChEBI" id="CHEBI:57925"/>
        <dbReference type="ChEBI" id="CHEBI:58297"/>
        <dbReference type="EC" id="1.11.1.9"/>
    </reaction>
</comment>
<dbReference type="NCBIfam" id="TIGR02180">
    <property type="entry name" value="GRX_euk"/>
    <property type="match status" value="1"/>
</dbReference>
<dbReference type="InterPro" id="IPR036249">
    <property type="entry name" value="Thioredoxin-like_sf"/>
</dbReference>
<evidence type="ECO:0000256" key="4">
    <source>
        <dbReference type="ARBA" id="ARBA00022982"/>
    </source>
</evidence>
<sequence length="139" mass="15323">MFPRIYKSATRLLPSSIALYSSTASSSRPSAHQLHQMSVKQLVSEAIDQNKVAIFSKSYCPYCRRAKALFAESFPDVETTVFELDERDDGSDIQAYLAELTGQRTVPNVFINKTHVGGSDAVTALHKQGGITKLLQQEA</sequence>
<dbReference type="PRINTS" id="PR00160">
    <property type="entry name" value="GLUTAREDOXIN"/>
</dbReference>
<evidence type="ECO:0000313" key="10">
    <source>
        <dbReference type="Proteomes" id="UP000298327"/>
    </source>
</evidence>
<dbReference type="InterPro" id="IPR002109">
    <property type="entry name" value="Glutaredoxin"/>
</dbReference>
<evidence type="ECO:0000256" key="5">
    <source>
        <dbReference type="ARBA" id="ARBA00023157"/>
    </source>
</evidence>
<dbReference type="InterPro" id="IPR014025">
    <property type="entry name" value="Glutaredoxin_subgr"/>
</dbReference>
<evidence type="ECO:0000256" key="2">
    <source>
        <dbReference type="ARBA" id="ARBA00012310"/>
    </source>
</evidence>
<organism evidence="9 10">
    <name type="scientific">Dentipellis fragilis</name>
    <dbReference type="NCBI Taxonomy" id="205917"/>
    <lineage>
        <taxon>Eukaryota</taxon>
        <taxon>Fungi</taxon>
        <taxon>Dikarya</taxon>
        <taxon>Basidiomycota</taxon>
        <taxon>Agaricomycotina</taxon>
        <taxon>Agaricomycetes</taxon>
        <taxon>Russulales</taxon>
        <taxon>Hericiaceae</taxon>
        <taxon>Dentipellis</taxon>
    </lineage>
</organism>
<dbReference type="PANTHER" id="PTHR45694">
    <property type="entry name" value="GLUTAREDOXIN 2"/>
    <property type="match status" value="1"/>
</dbReference>
<dbReference type="OrthoDB" id="418495at2759"/>
<evidence type="ECO:0000256" key="1">
    <source>
        <dbReference type="ARBA" id="ARBA00000217"/>
    </source>
</evidence>
<dbReference type="EMBL" id="SEOQ01000036">
    <property type="protein sequence ID" value="TFY71807.1"/>
    <property type="molecule type" value="Genomic_DNA"/>
</dbReference>
<feature type="domain" description="Glutaredoxin" evidence="8">
    <location>
        <begin position="52"/>
        <end position="116"/>
    </location>
</feature>
<dbReference type="GO" id="GO:0004602">
    <property type="term" value="F:glutathione peroxidase activity"/>
    <property type="evidence" value="ECO:0007669"/>
    <property type="project" value="UniProtKB-EC"/>
</dbReference>
<evidence type="ECO:0000256" key="7">
    <source>
        <dbReference type="ARBA" id="ARBA00035808"/>
    </source>
</evidence>
<keyword evidence="6" id="KW-0676">Redox-active center</keyword>
<dbReference type="Proteomes" id="UP000298327">
    <property type="component" value="Unassembled WGS sequence"/>
</dbReference>
<evidence type="ECO:0000256" key="3">
    <source>
        <dbReference type="ARBA" id="ARBA00022448"/>
    </source>
</evidence>
<dbReference type="CDD" id="cd03419">
    <property type="entry name" value="GRX_GRXh_1_2_like"/>
    <property type="match status" value="1"/>
</dbReference>
<dbReference type="InterPro" id="IPR011767">
    <property type="entry name" value="GLR_AS"/>
</dbReference>
<dbReference type="STRING" id="205917.A0A4Y9ZCU1"/>
<dbReference type="EC" id="1.11.1.9" evidence="2"/>
<dbReference type="FunFam" id="3.40.30.10:FF:000026">
    <property type="entry name" value="Glutaredoxin 2"/>
    <property type="match status" value="1"/>
</dbReference>
<evidence type="ECO:0000256" key="6">
    <source>
        <dbReference type="ARBA" id="ARBA00023284"/>
    </source>
</evidence>
<dbReference type="SUPFAM" id="SSF52833">
    <property type="entry name" value="Thioredoxin-like"/>
    <property type="match status" value="1"/>
</dbReference>
<dbReference type="AlphaFoldDB" id="A0A4Y9ZCU1"/>
<keyword evidence="5" id="KW-1015">Disulfide bond</keyword>
<dbReference type="GO" id="GO:0034599">
    <property type="term" value="P:cellular response to oxidative stress"/>
    <property type="evidence" value="ECO:0007669"/>
    <property type="project" value="TreeGrafter"/>
</dbReference>
<comment type="catalytic activity">
    <reaction evidence="7">
        <text>1-chloro-2,4-dinitrobenzene + glutathione = 2,4-dinitrophenyl-S-glutathione + chloride + H(+)</text>
        <dbReference type="Rhea" id="RHEA:51220"/>
        <dbReference type="ChEBI" id="CHEBI:15378"/>
        <dbReference type="ChEBI" id="CHEBI:17996"/>
        <dbReference type="ChEBI" id="CHEBI:34718"/>
        <dbReference type="ChEBI" id="CHEBI:57925"/>
        <dbReference type="ChEBI" id="CHEBI:133977"/>
        <dbReference type="EC" id="2.5.1.18"/>
    </reaction>
</comment>
<keyword evidence="4" id="KW-0249">Electron transport</keyword>
<dbReference type="PROSITE" id="PS00195">
    <property type="entry name" value="GLUTAREDOXIN_1"/>
    <property type="match status" value="1"/>
</dbReference>
<dbReference type="Pfam" id="PF00462">
    <property type="entry name" value="Glutaredoxin"/>
    <property type="match status" value="1"/>
</dbReference>
<keyword evidence="10" id="KW-1185">Reference proteome</keyword>
<dbReference type="PROSITE" id="PS51354">
    <property type="entry name" value="GLUTAREDOXIN_2"/>
    <property type="match status" value="1"/>
</dbReference>
<dbReference type="GO" id="GO:0004364">
    <property type="term" value="F:glutathione transferase activity"/>
    <property type="evidence" value="ECO:0007669"/>
    <property type="project" value="UniProtKB-EC"/>
</dbReference>